<dbReference type="PANTHER" id="PTHR47566:SF1">
    <property type="entry name" value="PROTEIN NUD1"/>
    <property type="match status" value="1"/>
</dbReference>
<dbReference type="InterPro" id="IPR025875">
    <property type="entry name" value="Leu-rich_rpt_4"/>
</dbReference>
<sequence length="696" mass="79675">MERICYSLITIAAQSSQGKNFYGKGDYYTEYIKEKIWNQQKEIHRAIIQGKKDKDFAEKKIEAAEKEGSQFSQGEQEIKEDEFDLTDNLEVSELIGNKKSRSPRPSHVRTVSKEDFEKFVNEFNQDESKFGKKEIVYIDVPKAPVSVRFTKINRSGNVKKREREELKNNATQLFPQKGKVEAKEELQPKSSSEDLIKTLVQQNEVLAKEKTELEKKLLSSRIQELASKIGGHQKMIDGNIEVINRYLANNEILEDQITDSLSSSHLLTHLTTGANMLTITTTTSTTTEGLLYTSASADNHLTNTQELLVPIGGGVALLISVFVILSVFSLVYCPKRRRARVMEELQENQPGKYQKLTIKYNKLEGKLDLSDFINLERLDCSHNELTDLDISKCSNLKRINCSYNFFGNLDFLNKLPNSENLTRLNIVENGTFLQQKETIKILTLFSNLEEIGIDKIHETLPCILQQSPKAEEKIKNLERNQKIDGNYPRDGICKIETTGLEDGRNKSYNNTGKRREEITKLNISRKNLEGHLDLQGFSNLEEFLCRENQLTSLNLSGCPNLTLLNCVKNKLTKLDLTDNSKLEVVNVYGNEIGADLNIFSRLDLSRCQNLESLTINKQRQITGELENELEIERNHAKNMDNHYRNRILKPAIEERDQLKKENQELKNKLELAEGLLRKLELEQSQQLEAKVEISPK</sequence>
<gene>
    <name evidence="5" type="ORF">GMARGA_LOCUS606</name>
</gene>
<keyword evidence="4" id="KW-0472">Membrane</keyword>
<keyword evidence="6" id="KW-1185">Reference proteome</keyword>
<organism evidence="5 6">
    <name type="scientific">Gigaspora margarita</name>
    <dbReference type="NCBI Taxonomy" id="4874"/>
    <lineage>
        <taxon>Eukaryota</taxon>
        <taxon>Fungi</taxon>
        <taxon>Fungi incertae sedis</taxon>
        <taxon>Mucoromycota</taxon>
        <taxon>Glomeromycotina</taxon>
        <taxon>Glomeromycetes</taxon>
        <taxon>Diversisporales</taxon>
        <taxon>Gigasporaceae</taxon>
        <taxon>Gigaspora</taxon>
    </lineage>
</organism>
<dbReference type="EMBL" id="CAJVQB010000105">
    <property type="protein sequence ID" value="CAG8467372.1"/>
    <property type="molecule type" value="Genomic_DNA"/>
</dbReference>
<evidence type="ECO:0000313" key="6">
    <source>
        <dbReference type="Proteomes" id="UP000789901"/>
    </source>
</evidence>
<keyword evidence="4" id="KW-1133">Transmembrane helix</keyword>
<evidence type="ECO:0000256" key="1">
    <source>
        <dbReference type="ARBA" id="ARBA00022614"/>
    </source>
</evidence>
<evidence type="ECO:0000256" key="4">
    <source>
        <dbReference type="SAM" id="Phobius"/>
    </source>
</evidence>
<dbReference type="InterPro" id="IPR052574">
    <property type="entry name" value="CDIRP"/>
</dbReference>
<dbReference type="Proteomes" id="UP000789901">
    <property type="component" value="Unassembled WGS sequence"/>
</dbReference>
<keyword evidence="4" id="KW-0812">Transmembrane</keyword>
<feature type="transmembrane region" description="Helical" evidence="4">
    <location>
        <begin position="307"/>
        <end position="332"/>
    </location>
</feature>
<dbReference type="InterPro" id="IPR032675">
    <property type="entry name" value="LRR_dom_sf"/>
</dbReference>
<protein>
    <submittedName>
        <fullName evidence="5">393_t:CDS:1</fullName>
    </submittedName>
</protein>
<evidence type="ECO:0000256" key="2">
    <source>
        <dbReference type="ARBA" id="ARBA00022737"/>
    </source>
</evidence>
<dbReference type="Gene3D" id="3.80.10.10">
    <property type="entry name" value="Ribonuclease Inhibitor"/>
    <property type="match status" value="1"/>
</dbReference>
<name>A0ABM8VWZ2_GIGMA</name>
<feature type="coiled-coil region" evidence="3">
    <location>
        <begin position="648"/>
        <end position="682"/>
    </location>
</feature>
<keyword evidence="3" id="KW-0175">Coiled coil</keyword>
<evidence type="ECO:0000313" key="5">
    <source>
        <dbReference type="EMBL" id="CAG8467372.1"/>
    </source>
</evidence>
<dbReference type="PANTHER" id="PTHR47566">
    <property type="match status" value="1"/>
</dbReference>
<comment type="caution">
    <text evidence="5">The sequence shown here is derived from an EMBL/GenBank/DDBJ whole genome shotgun (WGS) entry which is preliminary data.</text>
</comment>
<accession>A0ABM8VWZ2</accession>
<proteinExistence type="predicted"/>
<dbReference type="SUPFAM" id="SSF52058">
    <property type="entry name" value="L domain-like"/>
    <property type="match status" value="1"/>
</dbReference>
<keyword evidence="2" id="KW-0677">Repeat</keyword>
<evidence type="ECO:0000256" key="3">
    <source>
        <dbReference type="SAM" id="Coils"/>
    </source>
</evidence>
<dbReference type="Pfam" id="PF12799">
    <property type="entry name" value="LRR_4"/>
    <property type="match status" value="1"/>
</dbReference>
<keyword evidence="1" id="KW-0433">Leucine-rich repeat</keyword>
<reference evidence="5 6" key="1">
    <citation type="submission" date="2021-06" db="EMBL/GenBank/DDBJ databases">
        <authorList>
            <person name="Kallberg Y."/>
            <person name="Tangrot J."/>
            <person name="Rosling A."/>
        </authorList>
    </citation>
    <scope>NUCLEOTIDE SEQUENCE [LARGE SCALE GENOMIC DNA]</scope>
    <source>
        <strain evidence="5 6">120-4 pot B 10/14</strain>
    </source>
</reference>
<feature type="coiled-coil region" evidence="3">
    <location>
        <begin position="196"/>
        <end position="228"/>
    </location>
</feature>